<keyword evidence="5 8" id="KW-1133">Transmembrane helix</keyword>
<dbReference type="PANTHER" id="PTHR30558:SF3">
    <property type="entry name" value="BIOPOLYMER TRANSPORT PROTEIN EXBD-RELATED"/>
    <property type="match status" value="1"/>
</dbReference>
<dbReference type="Pfam" id="PF02472">
    <property type="entry name" value="ExbD"/>
    <property type="match status" value="1"/>
</dbReference>
<evidence type="ECO:0000256" key="2">
    <source>
        <dbReference type="ARBA" id="ARBA00005811"/>
    </source>
</evidence>
<name>A0A517QIZ4_9PLAN</name>
<dbReference type="GO" id="GO:0022857">
    <property type="term" value="F:transmembrane transporter activity"/>
    <property type="evidence" value="ECO:0007669"/>
    <property type="project" value="InterPro"/>
</dbReference>
<keyword evidence="3" id="KW-1003">Cell membrane</keyword>
<keyword evidence="4 7" id="KW-0812">Transmembrane</keyword>
<evidence type="ECO:0000256" key="3">
    <source>
        <dbReference type="ARBA" id="ARBA00022475"/>
    </source>
</evidence>
<protein>
    <submittedName>
        <fullName evidence="9">Biopolymer transport protein ExbD/TolR</fullName>
    </submittedName>
</protein>
<dbReference type="Proteomes" id="UP000315724">
    <property type="component" value="Chromosome"/>
</dbReference>
<accession>A0A517QIZ4</accession>
<dbReference type="GO" id="GO:0015031">
    <property type="term" value="P:protein transport"/>
    <property type="evidence" value="ECO:0007669"/>
    <property type="project" value="UniProtKB-KW"/>
</dbReference>
<evidence type="ECO:0000256" key="5">
    <source>
        <dbReference type="ARBA" id="ARBA00022989"/>
    </source>
</evidence>
<dbReference type="InterPro" id="IPR003400">
    <property type="entry name" value="ExbD"/>
</dbReference>
<dbReference type="GO" id="GO:0005886">
    <property type="term" value="C:plasma membrane"/>
    <property type="evidence" value="ECO:0007669"/>
    <property type="project" value="UniProtKB-SubCell"/>
</dbReference>
<organism evidence="9 10">
    <name type="scientific">Thalassoglobus polymorphus</name>
    <dbReference type="NCBI Taxonomy" id="2527994"/>
    <lineage>
        <taxon>Bacteria</taxon>
        <taxon>Pseudomonadati</taxon>
        <taxon>Planctomycetota</taxon>
        <taxon>Planctomycetia</taxon>
        <taxon>Planctomycetales</taxon>
        <taxon>Planctomycetaceae</taxon>
        <taxon>Thalassoglobus</taxon>
    </lineage>
</organism>
<dbReference type="AlphaFoldDB" id="A0A517QIZ4"/>
<evidence type="ECO:0000313" key="9">
    <source>
        <dbReference type="EMBL" id="QDT31621.1"/>
    </source>
</evidence>
<keyword evidence="10" id="KW-1185">Reference proteome</keyword>
<evidence type="ECO:0000256" key="6">
    <source>
        <dbReference type="ARBA" id="ARBA00023136"/>
    </source>
</evidence>
<evidence type="ECO:0000313" key="10">
    <source>
        <dbReference type="Proteomes" id="UP000315724"/>
    </source>
</evidence>
<evidence type="ECO:0000256" key="7">
    <source>
        <dbReference type="RuleBase" id="RU003879"/>
    </source>
</evidence>
<sequence>MRIPQQHERDHDFGAMTPMIDIVFLLLIFFVVTASGGVREELLPTELSAAGAVESDITPVEPQELTVDIWLKLMFEAEGKKTRVDMNGTVYEDLERLKEQLRALADLGPENPVILDIAGDVPLGDVVDVYDTCQAAGFESVSFAADAPKSD</sequence>
<keyword evidence="6 8" id="KW-0472">Membrane</keyword>
<keyword evidence="7" id="KW-0813">Transport</keyword>
<dbReference type="PANTHER" id="PTHR30558">
    <property type="entry name" value="EXBD MEMBRANE COMPONENT OF PMF-DRIVEN MACROMOLECULE IMPORT SYSTEM"/>
    <property type="match status" value="1"/>
</dbReference>
<gene>
    <name evidence="9" type="ORF">Mal48_08560</name>
</gene>
<dbReference type="KEGG" id="tpol:Mal48_08560"/>
<keyword evidence="7" id="KW-0653">Protein transport</keyword>
<evidence type="ECO:0000256" key="4">
    <source>
        <dbReference type="ARBA" id="ARBA00022692"/>
    </source>
</evidence>
<dbReference type="RefSeq" id="WP_145196339.1">
    <property type="nucleotide sequence ID" value="NZ_CP036267.1"/>
</dbReference>
<comment type="similarity">
    <text evidence="2 7">Belongs to the ExbD/TolR family.</text>
</comment>
<evidence type="ECO:0000256" key="1">
    <source>
        <dbReference type="ARBA" id="ARBA00004162"/>
    </source>
</evidence>
<dbReference type="Gene3D" id="3.30.420.270">
    <property type="match status" value="1"/>
</dbReference>
<reference evidence="9 10" key="1">
    <citation type="submission" date="2019-02" db="EMBL/GenBank/DDBJ databases">
        <title>Deep-cultivation of Planctomycetes and their phenomic and genomic characterization uncovers novel biology.</title>
        <authorList>
            <person name="Wiegand S."/>
            <person name="Jogler M."/>
            <person name="Boedeker C."/>
            <person name="Pinto D."/>
            <person name="Vollmers J."/>
            <person name="Rivas-Marin E."/>
            <person name="Kohn T."/>
            <person name="Peeters S.H."/>
            <person name="Heuer A."/>
            <person name="Rast P."/>
            <person name="Oberbeckmann S."/>
            <person name="Bunk B."/>
            <person name="Jeske O."/>
            <person name="Meyerdierks A."/>
            <person name="Storesund J.E."/>
            <person name="Kallscheuer N."/>
            <person name="Luecker S."/>
            <person name="Lage O.M."/>
            <person name="Pohl T."/>
            <person name="Merkel B.J."/>
            <person name="Hornburger P."/>
            <person name="Mueller R.-W."/>
            <person name="Bruemmer F."/>
            <person name="Labrenz M."/>
            <person name="Spormann A.M."/>
            <person name="Op den Camp H."/>
            <person name="Overmann J."/>
            <person name="Amann R."/>
            <person name="Jetten M.S.M."/>
            <person name="Mascher T."/>
            <person name="Medema M.H."/>
            <person name="Devos D.P."/>
            <person name="Kaster A.-K."/>
            <person name="Ovreas L."/>
            <person name="Rohde M."/>
            <person name="Galperin M.Y."/>
            <person name="Jogler C."/>
        </authorList>
    </citation>
    <scope>NUCLEOTIDE SEQUENCE [LARGE SCALE GENOMIC DNA]</scope>
    <source>
        <strain evidence="9 10">Mal48</strain>
    </source>
</reference>
<dbReference type="EMBL" id="CP036267">
    <property type="protein sequence ID" value="QDT31621.1"/>
    <property type="molecule type" value="Genomic_DNA"/>
</dbReference>
<feature type="transmembrane region" description="Helical" evidence="8">
    <location>
        <begin position="20"/>
        <end position="38"/>
    </location>
</feature>
<proteinExistence type="inferred from homology"/>
<dbReference type="OrthoDB" id="281590at2"/>
<comment type="subcellular location">
    <subcellularLocation>
        <location evidence="1">Cell membrane</location>
        <topology evidence="1">Single-pass membrane protein</topology>
    </subcellularLocation>
    <subcellularLocation>
        <location evidence="7">Cell membrane</location>
        <topology evidence="7">Single-pass type II membrane protein</topology>
    </subcellularLocation>
</comment>
<evidence type="ECO:0000256" key="8">
    <source>
        <dbReference type="SAM" id="Phobius"/>
    </source>
</evidence>